<name>A0ABW7R3I7_9ACTN</name>
<dbReference type="SMART" id="SM01043">
    <property type="entry name" value="BTAD"/>
    <property type="match status" value="1"/>
</dbReference>
<dbReference type="InterPro" id="IPR005158">
    <property type="entry name" value="BTAD"/>
</dbReference>
<dbReference type="RefSeq" id="WP_397718910.1">
    <property type="nucleotide sequence ID" value="NZ_JBIRGN010000015.1"/>
</dbReference>
<keyword evidence="2" id="KW-0805">Transcription regulation</keyword>
<evidence type="ECO:0000256" key="2">
    <source>
        <dbReference type="ARBA" id="ARBA00023015"/>
    </source>
</evidence>
<reference evidence="6 7" key="1">
    <citation type="submission" date="2024-10" db="EMBL/GenBank/DDBJ databases">
        <title>The Natural Products Discovery Center: Release of the First 8490 Sequenced Strains for Exploring Actinobacteria Biosynthetic Diversity.</title>
        <authorList>
            <person name="Kalkreuter E."/>
            <person name="Kautsar S.A."/>
            <person name="Yang D."/>
            <person name="Bader C.D."/>
            <person name="Teijaro C.N."/>
            <person name="Fluegel L."/>
            <person name="Davis C.M."/>
            <person name="Simpson J.R."/>
            <person name="Lauterbach L."/>
            <person name="Steele A.D."/>
            <person name="Gui C."/>
            <person name="Meng S."/>
            <person name="Li G."/>
            <person name="Viehrig K."/>
            <person name="Ye F."/>
            <person name="Su P."/>
            <person name="Kiefer A.F."/>
            <person name="Nichols A."/>
            <person name="Cepeda A.J."/>
            <person name="Yan W."/>
            <person name="Fan B."/>
            <person name="Jiang Y."/>
            <person name="Adhikari A."/>
            <person name="Zheng C.-J."/>
            <person name="Schuster L."/>
            <person name="Cowan T.M."/>
            <person name="Smanski M.J."/>
            <person name="Chevrette M.G."/>
            <person name="De Carvalho L.P.S."/>
            <person name="Shen B."/>
        </authorList>
    </citation>
    <scope>NUCLEOTIDE SEQUENCE [LARGE SCALE GENOMIC DNA]</scope>
    <source>
        <strain evidence="6 7">NPDC017990</strain>
    </source>
</reference>
<evidence type="ECO:0000256" key="3">
    <source>
        <dbReference type="ARBA" id="ARBA00023163"/>
    </source>
</evidence>
<feature type="compositionally biased region" description="Polar residues" evidence="4">
    <location>
        <begin position="170"/>
        <end position="183"/>
    </location>
</feature>
<dbReference type="SUPFAM" id="SSF48452">
    <property type="entry name" value="TPR-like"/>
    <property type="match status" value="1"/>
</dbReference>
<dbReference type="Gene3D" id="1.25.40.10">
    <property type="entry name" value="Tetratricopeptide repeat domain"/>
    <property type="match status" value="1"/>
</dbReference>
<proteinExistence type="predicted"/>
<dbReference type="EMBL" id="JBIRGQ010000015">
    <property type="protein sequence ID" value="MFH8551826.1"/>
    <property type="molecule type" value="Genomic_DNA"/>
</dbReference>
<gene>
    <name evidence="6" type="ORF">ACH4F9_43310</name>
</gene>
<dbReference type="Proteomes" id="UP001610818">
    <property type="component" value="Unassembled WGS sequence"/>
</dbReference>
<evidence type="ECO:0000259" key="5">
    <source>
        <dbReference type="SMART" id="SM01043"/>
    </source>
</evidence>
<keyword evidence="7" id="KW-1185">Reference proteome</keyword>
<dbReference type="PANTHER" id="PTHR35807">
    <property type="entry name" value="TRANSCRIPTIONAL REGULATOR REDD-RELATED"/>
    <property type="match status" value="1"/>
</dbReference>
<organism evidence="6 7">
    <name type="scientific">Streptomyces longisporoflavus</name>
    <dbReference type="NCBI Taxonomy" id="28044"/>
    <lineage>
        <taxon>Bacteria</taxon>
        <taxon>Bacillati</taxon>
        <taxon>Actinomycetota</taxon>
        <taxon>Actinomycetes</taxon>
        <taxon>Kitasatosporales</taxon>
        <taxon>Streptomycetaceae</taxon>
        <taxon>Streptomyces</taxon>
    </lineage>
</organism>
<keyword evidence="1" id="KW-0902">Two-component regulatory system</keyword>
<comment type="caution">
    <text evidence="6">The sequence shown here is derived from an EMBL/GenBank/DDBJ whole genome shotgun (WGS) entry which is preliminary data.</text>
</comment>
<dbReference type="InterPro" id="IPR051677">
    <property type="entry name" value="AfsR-DnrI-RedD_regulator"/>
</dbReference>
<feature type="domain" description="Bacterial transcriptional activator" evidence="5">
    <location>
        <begin position="26"/>
        <end position="167"/>
    </location>
</feature>
<feature type="region of interest" description="Disordered" evidence="4">
    <location>
        <begin position="1"/>
        <end position="24"/>
    </location>
</feature>
<dbReference type="PANTHER" id="PTHR35807:SF1">
    <property type="entry name" value="TRANSCRIPTIONAL REGULATOR REDD"/>
    <property type="match status" value="1"/>
</dbReference>
<evidence type="ECO:0000256" key="4">
    <source>
        <dbReference type="SAM" id="MobiDB-lite"/>
    </source>
</evidence>
<evidence type="ECO:0000313" key="7">
    <source>
        <dbReference type="Proteomes" id="UP001610818"/>
    </source>
</evidence>
<feature type="region of interest" description="Disordered" evidence="4">
    <location>
        <begin position="170"/>
        <end position="189"/>
    </location>
</feature>
<evidence type="ECO:0000256" key="1">
    <source>
        <dbReference type="ARBA" id="ARBA00023012"/>
    </source>
</evidence>
<keyword evidence="3" id="KW-0804">Transcription</keyword>
<evidence type="ECO:0000313" key="6">
    <source>
        <dbReference type="EMBL" id="MFH8551826.1"/>
    </source>
</evidence>
<dbReference type="Pfam" id="PF03704">
    <property type="entry name" value="BTAD"/>
    <property type="match status" value="1"/>
</dbReference>
<sequence>MVMRTAMSADRFRDLGPSGAEQDSLTDVARAGSSKSAYRCTHPATYSVIAGLEAADGTLEELARCYRRRARERPAAVHGRRAASVIVPRLLTASGPGRYAEAAAEADVLAADHPLHENFHRLLMIALYRSGHPKAAAEVFTKFRRRLVNEFGMEPSPGLKRFYQQMISKGLQSGNLPTPSETDPAQRRP</sequence>
<protein>
    <submittedName>
        <fullName evidence="6">BTAD domain-containing putative transcriptional regulator</fullName>
    </submittedName>
</protein>
<dbReference type="InterPro" id="IPR011990">
    <property type="entry name" value="TPR-like_helical_dom_sf"/>
</dbReference>
<accession>A0ABW7R3I7</accession>